<dbReference type="EMBL" id="GHES01043235">
    <property type="protein sequence ID" value="MPA73794.1"/>
    <property type="molecule type" value="Transcribed_RNA"/>
</dbReference>
<reference evidence="2" key="1">
    <citation type="submission" date="2019-08" db="EMBL/GenBank/DDBJ databases">
        <title>Reference gene set and small RNA set construction with multiple tissues from Davidia involucrata Baill.</title>
        <authorList>
            <person name="Yang H."/>
            <person name="Zhou C."/>
            <person name="Li G."/>
            <person name="Wang J."/>
            <person name="Gao P."/>
            <person name="Wang M."/>
            <person name="Wang R."/>
            <person name="Zhao Y."/>
        </authorList>
    </citation>
    <scope>NUCLEOTIDE SEQUENCE</scope>
    <source>
        <tissue evidence="2">Mixed with DoveR01_LX</tissue>
    </source>
</reference>
<evidence type="ECO:0000259" key="1">
    <source>
        <dbReference type="Pfam" id="PF00078"/>
    </source>
</evidence>
<name>A0A5B7BZB7_DAVIN</name>
<dbReference type="PANTHER" id="PTHR46890:SF48">
    <property type="entry name" value="RNA-DIRECTED DNA POLYMERASE"/>
    <property type="match status" value="1"/>
</dbReference>
<dbReference type="InterPro" id="IPR052343">
    <property type="entry name" value="Retrotransposon-Effector_Assoc"/>
</dbReference>
<gene>
    <name evidence="2" type="ORF">Din_043235</name>
</gene>
<dbReference type="InterPro" id="IPR000477">
    <property type="entry name" value="RT_dom"/>
</dbReference>
<proteinExistence type="predicted"/>
<sequence>MFSCERVTHSMNTSLLRPFTREEIYTALSQMHPTKVPGSDGMSALFFQKYWHIVGDQVTAAILDCLNGGSFLSKINFTHIVLIPKTQCPEDMAHFRPISLCNVVYKIVAKVLANRLKIVLPHVISESQSAFVPERLITDNVLVSYELNHYLKWKNWGKTGFVSLKLDMSKAYDRMECEYLK</sequence>
<dbReference type="InterPro" id="IPR043502">
    <property type="entry name" value="DNA/RNA_pol_sf"/>
</dbReference>
<accession>A0A5B7BZB7</accession>
<dbReference type="AlphaFoldDB" id="A0A5B7BZB7"/>
<protein>
    <recommendedName>
        <fullName evidence="1">Reverse transcriptase domain-containing protein</fullName>
    </recommendedName>
</protein>
<organism evidence="2">
    <name type="scientific">Davidia involucrata</name>
    <name type="common">Dove tree</name>
    <dbReference type="NCBI Taxonomy" id="16924"/>
    <lineage>
        <taxon>Eukaryota</taxon>
        <taxon>Viridiplantae</taxon>
        <taxon>Streptophyta</taxon>
        <taxon>Embryophyta</taxon>
        <taxon>Tracheophyta</taxon>
        <taxon>Spermatophyta</taxon>
        <taxon>Magnoliopsida</taxon>
        <taxon>eudicotyledons</taxon>
        <taxon>Gunneridae</taxon>
        <taxon>Pentapetalae</taxon>
        <taxon>asterids</taxon>
        <taxon>Cornales</taxon>
        <taxon>Nyssaceae</taxon>
        <taxon>Davidia</taxon>
    </lineage>
</organism>
<dbReference type="SUPFAM" id="SSF56672">
    <property type="entry name" value="DNA/RNA polymerases"/>
    <property type="match status" value="1"/>
</dbReference>
<dbReference type="PANTHER" id="PTHR46890">
    <property type="entry name" value="NON-LTR RETROLELEMENT REVERSE TRANSCRIPTASE-LIKE PROTEIN-RELATED"/>
    <property type="match status" value="1"/>
</dbReference>
<evidence type="ECO:0000313" key="2">
    <source>
        <dbReference type="EMBL" id="MPA73794.1"/>
    </source>
</evidence>
<dbReference type="Pfam" id="PF00078">
    <property type="entry name" value="RVT_1"/>
    <property type="match status" value="1"/>
</dbReference>
<feature type="domain" description="Reverse transcriptase" evidence="1">
    <location>
        <begin position="83"/>
        <end position="178"/>
    </location>
</feature>